<evidence type="ECO:0000313" key="8">
    <source>
        <dbReference type="Proteomes" id="UP000325291"/>
    </source>
</evidence>
<feature type="transmembrane region" description="Helical" evidence="6">
    <location>
        <begin position="110"/>
        <end position="132"/>
    </location>
</feature>
<comment type="caution">
    <text evidence="7">The sequence shown here is derived from an EMBL/GenBank/DDBJ whole genome shotgun (WGS) entry which is preliminary data.</text>
</comment>
<keyword evidence="3 6" id="KW-0812">Transmembrane</keyword>
<evidence type="ECO:0000256" key="2">
    <source>
        <dbReference type="ARBA" id="ARBA00022475"/>
    </source>
</evidence>
<feature type="transmembrane region" description="Helical" evidence="6">
    <location>
        <begin position="71"/>
        <end position="89"/>
    </location>
</feature>
<protein>
    <submittedName>
        <fullName evidence="7">LysE family translocator</fullName>
    </submittedName>
</protein>
<keyword evidence="5 6" id="KW-0472">Membrane</keyword>
<comment type="subcellular location">
    <subcellularLocation>
        <location evidence="1">Cell membrane</location>
        <topology evidence="1">Multi-pass membrane protein</topology>
    </subcellularLocation>
</comment>
<keyword evidence="4 6" id="KW-1133">Transmembrane helix</keyword>
<dbReference type="Proteomes" id="UP000325291">
    <property type="component" value="Unassembled WGS sequence"/>
</dbReference>
<feature type="transmembrane region" description="Helical" evidence="6">
    <location>
        <begin position="43"/>
        <end position="65"/>
    </location>
</feature>
<name>A0A5A9Z642_9RHOB</name>
<evidence type="ECO:0000256" key="3">
    <source>
        <dbReference type="ARBA" id="ARBA00022692"/>
    </source>
</evidence>
<dbReference type="InterPro" id="IPR001123">
    <property type="entry name" value="LeuE-type"/>
</dbReference>
<evidence type="ECO:0000256" key="4">
    <source>
        <dbReference type="ARBA" id="ARBA00022989"/>
    </source>
</evidence>
<keyword evidence="8" id="KW-1185">Reference proteome</keyword>
<keyword evidence="2" id="KW-1003">Cell membrane</keyword>
<accession>A0A5A9Z642</accession>
<feature type="transmembrane region" description="Helical" evidence="6">
    <location>
        <begin position="144"/>
        <end position="169"/>
    </location>
</feature>
<proteinExistence type="predicted"/>
<feature type="transmembrane region" description="Helical" evidence="6">
    <location>
        <begin position="12"/>
        <end position="31"/>
    </location>
</feature>
<dbReference type="PANTHER" id="PTHR30086:SF19">
    <property type="entry name" value="THREONINE EFFLUX PROTEIN"/>
    <property type="match status" value="1"/>
</dbReference>
<dbReference type="RefSeq" id="WP_111362461.1">
    <property type="nucleotide sequence ID" value="NZ_VINQ01000012.1"/>
</dbReference>
<dbReference type="GO" id="GO:0005886">
    <property type="term" value="C:plasma membrane"/>
    <property type="evidence" value="ECO:0007669"/>
    <property type="project" value="UniProtKB-SubCell"/>
</dbReference>
<evidence type="ECO:0000256" key="1">
    <source>
        <dbReference type="ARBA" id="ARBA00004651"/>
    </source>
</evidence>
<reference evidence="7 8" key="1">
    <citation type="submission" date="2019-07" db="EMBL/GenBank/DDBJ databases">
        <title>Aquicoccus porphyridii gen. nov., sp. nov., isolated from a small marine red alga, Porphyridium marinum.</title>
        <authorList>
            <person name="Liu L."/>
        </authorList>
    </citation>
    <scope>NUCLEOTIDE SEQUENCE [LARGE SCALE GENOMIC DNA]</scope>
    <source>
        <strain evidence="7 8">L1 8-17</strain>
    </source>
</reference>
<dbReference type="Pfam" id="PF01810">
    <property type="entry name" value="LysE"/>
    <property type="match status" value="1"/>
</dbReference>
<gene>
    <name evidence="7" type="ORF">FLO80_14770</name>
</gene>
<dbReference type="GO" id="GO:0015171">
    <property type="term" value="F:amino acid transmembrane transporter activity"/>
    <property type="evidence" value="ECO:0007669"/>
    <property type="project" value="TreeGrafter"/>
</dbReference>
<dbReference type="EMBL" id="VINQ01000012">
    <property type="protein sequence ID" value="KAA0912650.1"/>
    <property type="molecule type" value="Genomic_DNA"/>
</dbReference>
<evidence type="ECO:0000313" key="7">
    <source>
        <dbReference type="EMBL" id="KAA0912650.1"/>
    </source>
</evidence>
<organism evidence="7 8">
    <name type="scientific">Aquicoccus porphyridii</name>
    <dbReference type="NCBI Taxonomy" id="1852029"/>
    <lineage>
        <taxon>Bacteria</taxon>
        <taxon>Pseudomonadati</taxon>
        <taxon>Pseudomonadota</taxon>
        <taxon>Alphaproteobacteria</taxon>
        <taxon>Rhodobacterales</taxon>
        <taxon>Paracoccaceae</taxon>
        <taxon>Aquicoccus</taxon>
    </lineage>
</organism>
<evidence type="ECO:0000256" key="6">
    <source>
        <dbReference type="SAM" id="Phobius"/>
    </source>
</evidence>
<dbReference type="PANTHER" id="PTHR30086">
    <property type="entry name" value="ARGININE EXPORTER PROTEIN ARGO"/>
    <property type="match status" value="1"/>
</dbReference>
<evidence type="ECO:0000256" key="5">
    <source>
        <dbReference type="ARBA" id="ARBA00023136"/>
    </source>
</evidence>
<dbReference type="AlphaFoldDB" id="A0A5A9Z642"/>
<sequence length="204" mass="21328">MAEPLEFLSATLAFAVIAISPGPANLAAASVAMATGRARGMRFALGLGLGLFFWGVLAAIGLGAVLQSTGWALTMLKIVGAAYLLWLALQSLRAAARDDATTVARATPRRLFLAGLMLNLSNPKAIFAWMATLSLGLGGGGHDYVPLMLLCGLIGLANYIGWVAFFSTGVMMRAYMRARRWIEVGVGLLLGAAGLSLLRSSANQ</sequence>